<dbReference type="PANTHER" id="PTHR45348">
    <property type="entry name" value="HYPOTHETICAL OXIDOREDUCTASE (EUROFUNG)"/>
    <property type="match status" value="1"/>
</dbReference>
<evidence type="ECO:0000256" key="1">
    <source>
        <dbReference type="ARBA" id="ARBA00008072"/>
    </source>
</evidence>
<keyword evidence="5" id="KW-1185">Reference proteome</keyword>
<dbReference type="AlphaFoldDB" id="A0A194UP11"/>
<dbReference type="SMART" id="SM00829">
    <property type="entry name" value="PKS_ER"/>
    <property type="match status" value="1"/>
</dbReference>
<dbReference type="InterPro" id="IPR013154">
    <property type="entry name" value="ADH-like_N"/>
</dbReference>
<comment type="similarity">
    <text evidence="1">Belongs to the zinc-containing alcohol dehydrogenase family.</text>
</comment>
<evidence type="ECO:0000259" key="3">
    <source>
        <dbReference type="SMART" id="SM00829"/>
    </source>
</evidence>
<dbReference type="STRING" id="694573.A0A194UP11"/>
<evidence type="ECO:0000256" key="2">
    <source>
        <dbReference type="ARBA" id="ARBA00023002"/>
    </source>
</evidence>
<dbReference type="SUPFAM" id="SSF50129">
    <property type="entry name" value="GroES-like"/>
    <property type="match status" value="1"/>
</dbReference>
<dbReference type="CDD" id="cd08249">
    <property type="entry name" value="enoyl_reductase_like"/>
    <property type="match status" value="1"/>
</dbReference>
<name>A0A194UP11_CYTMA</name>
<dbReference type="Gene3D" id="3.40.50.720">
    <property type="entry name" value="NAD(P)-binding Rossmann-like Domain"/>
    <property type="match status" value="1"/>
</dbReference>
<dbReference type="PANTHER" id="PTHR45348:SF2">
    <property type="entry name" value="ZINC-TYPE ALCOHOL DEHYDROGENASE-LIKE PROTEIN C2E1P3.01"/>
    <property type="match status" value="1"/>
</dbReference>
<keyword evidence="2" id="KW-0560">Oxidoreductase</keyword>
<evidence type="ECO:0000313" key="4">
    <source>
        <dbReference type="EMBL" id="KUI53410.1"/>
    </source>
</evidence>
<dbReference type="InterPro" id="IPR047122">
    <property type="entry name" value="Trans-enoyl_RdTase-like"/>
</dbReference>
<dbReference type="InterPro" id="IPR020843">
    <property type="entry name" value="ER"/>
</dbReference>
<dbReference type="EMBL" id="KN714668">
    <property type="protein sequence ID" value="KUI53410.1"/>
    <property type="molecule type" value="Genomic_DNA"/>
</dbReference>
<protein>
    <submittedName>
        <fullName evidence="4">Zinc-binding alcohol dehydrogenase domain-containing protein cipB</fullName>
    </submittedName>
</protein>
<reference evidence="5" key="1">
    <citation type="submission" date="2014-12" db="EMBL/GenBank/DDBJ databases">
        <title>Genome Sequence of Valsa Canker Pathogens Uncovers a Specific Adaption of Colonization on Woody Bark.</title>
        <authorList>
            <person name="Yin Z."/>
            <person name="Liu H."/>
            <person name="Gao X."/>
            <person name="Li Z."/>
            <person name="Song N."/>
            <person name="Ke X."/>
            <person name="Dai Q."/>
            <person name="Wu Y."/>
            <person name="Sun Y."/>
            <person name="Xu J.-R."/>
            <person name="Kang Z.K."/>
            <person name="Wang L."/>
            <person name="Huang L."/>
        </authorList>
    </citation>
    <scope>NUCLEOTIDE SEQUENCE [LARGE SCALE GENOMIC DNA]</scope>
    <source>
        <strain evidence="5">SXYL134</strain>
    </source>
</reference>
<dbReference type="InterPro" id="IPR036291">
    <property type="entry name" value="NAD(P)-bd_dom_sf"/>
</dbReference>
<organism evidence="4 5">
    <name type="scientific">Cytospora mali</name>
    <name type="common">Apple Valsa canker fungus</name>
    <name type="synonym">Valsa mali</name>
    <dbReference type="NCBI Taxonomy" id="578113"/>
    <lineage>
        <taxon>Eukaryota</taxon>
        <taxon>Fungi</taxon>
        <taxon>Dikarya</taxon>
        <taxon>Ascomycota</taxon>
        <taxon>Pezizomycotina</taxon>
        <taxon>Sordariomycetes</taxon>
        <taxon>Sordariomycetidae</taxon>
        <taxon>Diaporthales</taxon>
        <taxon>Cytosporaceae</taxon>
        <taxon>Cytospora</taxon>
    </lineage>
</organism>
<sequence length="339" mass="35219">MASSNDAAWLKAPKEHPLVVESAPYPTPGDKEVIIKVGAIAVNPMDWIIQGLSNDLFSWLPYPYIGGTDAAGTVVHVGSNVTKFKPGDRIVAFANCFAGQGAFQRYVAAHSSVATPIPETVSLVDAAVLPMGISSAAVGLYQKDMLALQYPTPDGAKPTGQTLLVWAGASSVGTNALQLAVASGYEVFTTASPRNFDYCRSLGAARVFDYKSPTVVTDIVAAFKGKTCAGALAVQSGTAEICGEIVSQIEGNKFVAMAETTPATMPEGVTAKALIANTIRENEVGPAIFDGFLPQALAKGQYQCQPPAVVVGEGLGAIQEALDRLRSGAASAQKLVVTL</sequence>
<dbReference type="InterPro" id="IPR011032">
    <property type="entry name" value="GroES-like_sf"/>
</dbReference>
<gene>
    <name evidence="4" type="ORF">VP1G_00659</name>
</gene>
<dbReference type="SUPFAM" id="SSF51735">
    <property type="entry name" value="NAD(P)-binding Rossmann-fold domains"/>
    <property type="match status" value="1"/>
</dbReference>
<evidence type="ECO:0000313" key="5">
    <source>
        <dbReference type="Proteomes" id="UP000078576"/>
    </source>
</evidence>
<dbReference type="Proteomes" id="UP000078576">
    <property type="component" value="Unassembled WGS sequence"/>
</dbReference>
<dbReference type="GO" id="GO:0016651">
    <property type="term" value="F:oxidoreductase activity, acting on NAD(P)H"/>
    <property type="evidence" value="ECO:0007669"/>
    <property type="project" value="InterPro"/>
</dbReference>
<dbReference type="Pfam" id="PF08240">
    <property type="entry name" value="ADH_N"/>
    <property type="match status" value="1"/>
</dbReference>
<feature type="domain" description="Enoyl reductase (ER)" evidence="3">
    <location>
        <begin position="16"/>
        <end position="337"/>
    </location>
</feature>
<proteinExistence type="inferred from homology"/>
<dbReference type="Gene3D" id="3.90.180.10">
    <property type="entry name" value="Medium-chain alcohol dehydrogenases, catalytic domain"/>
    <property type="match status" value="1"/>
</dbReference>
<accession>A0A194UP11</accession>
<dbReference type="OrthoDB" id="3509362at2759"/>